<keyword evidence="4" id="KW-1185">Reference proteome</keyword>
<feature type="transmembrane region" description="Helical" evidence="2">
    <location>
        <begin position="443"/>
        <end position="466"/>
    </location>
</feature>
<evidence type="ECO:0000256" key="2">
    <source>
        <dbReference type="SAM" id="Phobius"/>
    </source>
</evidence>
<feature type="compositionally biased region" description="Low complexity" evidence="1">
    <location>
        <begin position="252"/>
        <end position="263"/>
    </location>
</feature>
<reference evidence="3" key="1">
    <citation type="submission" date="2020-11" db="EMBL/GenBank/DDBJ databases">
        <authorList>
            <consortium name="DOE Joint Genome Institute"/>
            <person name="Ahrendt S."/>
            <person name="Riley R."/>
            <person name="Andreopoulos W."/>
            <person name="Labutti K."/>
            <person name="Pangilinan J."/>
            <person name="Ruiz-Duenas F.J."/>
            <person name="Barrasa J.M."/>
            <person name="Sanchez-Garcia M."/>
            <person name="Camarero S."/>
            <person name="Miyauchi S."/>
            <person name="Serrano A."/>
            <person name="Linde D."/>
            <person name="Babiker R."/>
            <person name="Drula E."/>
            <person name="Ayuso-Fernandez I."/>
            <person name="Pacheco R."/>
            <person name="Padilla G."/>
            <person name="Ferreira P."/>
            <person name="Barriuso J."/>
            <person name="Kellner H."/>
            <person name="Castanera R."/>
            <person name="Alfaro M."/>
            <person name="Ramirez L."/>
            <person name="Pisabarro A.G."/>
            <person name="Kuo A."/>
            <person name="Tritt A."/>
            <person name="Lipzen A."/>
            <person name="He G."/>
            <person name="Yan M."/>
            <person name="Ng V."/>
            <person name="Cullen D."/>
            <person name="Martin F."/>
            <person name="Rosso M.-N."/>
            <person name="Henrissat B."/>
            <person name="Hibbett D."/>
            <person name="Martinez A.T."/>
            <person name="Grigoriev I.V."/>
        </authorList>
    </citation>
    <scope>NUCLEOTIDE SEQUENCE</scope>
    <source>
        <strain evidence="3">CBS 506.95</strain>
    </source>
</reference>
<feature type="compositionally biased region" description="Polar residues" evidence="1">
    <location>
        <begin position="979"/>
        <end position="989"/>
    </location>
</feature>
<feature type="transmembrane region" description="Helical" evidence="2">
    <location>
        <begin position="134"/>
        <end position="155"/>
    </location>
</feature>
<name>A0A9P6EUE2_9AGAR</name>
<evidence type="ECO:0000313" key="4">
    <source>
        <dbReference type="Proteomes" id="UP000807306"/>
    </source>
</evidence>
<feature type="transmembrane region" description="Helical" evidence="2">
    <location>
        <begin position="60"/>
        <end position="78"/>
    </location>
</feature>
<sequence>MLPIIPALVLAFISFICSVFVILRIVIPILPPHPLSKRVSPAEFGLPTFRKLSPADKSHLWLAGLDLVALVVFIWQGVTEYALGSSTVGLATDPGAAVRLWIVVTIRQTCLLMVAFLTLLHVRMANSVSFGSKHWMLLTPTALLVITSTTIAGILSGTGMDTLFYGLTAYSSTIAILSTIAFACLIRTLFTIKKNLTSINEPTDAWPPVREVEDRPRPSFGTEDMDAIRDGASWLTSEPGSRRQSISGWSFSTHHTTHTTTSSHHGRPQTAQHPSVPSKSSFWFASNTAGDIQVPPVPPLPSPYGPALTPEGLPDPDPFRREVPKQNHGMKTRMGSQSSWLTSSDGSHTTLTAWSFPGSQHHGSAVPPSSATEFQTAFSKSATHQDIQTTLNGGSRPVTPALSSAQVLGGYGYAPGSGPEAEKGMTSLGSLDGNTIEISMLPAIGWSVMIWLPMSFALPYLIVLAQHNVPSLAVQILFILSVTLSSPLLTLNLLVGSPLPIPVGLFDGNADSQMANQLPLGGSFPPTRWSHDYKRSTSCSVTVVESRRSGDVWISKGDAVDGKGKFSRAMSLLNPAPKLSVLPPAEGDDVDDLPPIPFQHEDSLPVHVHGTPQSENSVQFGRMKTQSKASSQMSHPVADESLAFGSRIMVAQRHYSAMAQTVVVPAGTGNRESAGANTLVGATGVASKRGSYASHVRTRSGASTYTQERPQTPLDRETACISPPPSIPLPPTPPNVRAARLAMLNHKKSFSSGYSIKENHDDINEIDAMTAGVLPLLVPGLKVGDGMKIKDGEYSPPGTWSKHKGMKMAKKMSEFGEDFSSPEVHSTPARTKQPRNRKVSGHKKNHFSLPSLSLGKEGMQSLASWGTEIRHAFETKVTQYTVVPSQIDIRRNTVLGVEGSDEPVSNLSDVQEDEVKDFISYKGANLGRTTSLRSLGLKADVPHNIDSGRSSLISGVPPSANSEMTLFDDFEAGLESGPQAESTPHNSIAQKPVSRHPPPPMPNIRRSSIRYIKAEERESIVIAPMDEPSLNTSDTAPHWSTRTRSVVPKASKLNRSPSDGKENGGLRQLTLLQDRGNVANVSNGRSSPTANIRPLTLGKKQKSRMRPSSQDENAVPGITPAPGKKSKNLKELTLVRSETSKARAVLRKTEVLPDVVVRPPSLTENQSFVYNFHG</sequence>
<keyword evidence="2" id="KW-1133">Transmembrane helix</keyword>
<feature type="region of interest" description="Disordered" evidence="1">
    <location>
        <begin position="691"/>
        <end position="715"/>
    </location>
</feature>
<feature type="transmembrane region" description="Helical" evidence="2">
    <location>
        <begin position="6"/>
        <end position="27"/>
    </location>
</feature>
<dbReference type="Proteomes" id="UP000807306">
    <property type="component" value="Unassembled WGS sequence"/>
</dbReference>
<keyword evidence="2" id="KW-0472">Membrane</keyword>
<feature type="transmembrane region" description="Helical" evidence="2">
    <location>
        <begin position="472"/>
        <end position="495"/>
    </location>
</feature>
<dbReference type="EMBL" id="MU157825">
    <property type="protein sequence ID" value="KAF9535135.1"/>
    <property type="molecule type" value="Genomic_DNA"/>
</dbReference>
<feature type="compositionally biased region" description="Polar residues" evidence="1">
    <location>
        <begin position="1029"/>
        <end position="1044"/>
    </location>
</feature>
<feature type="compositionally biased region" description="Basic residues" evidence="1">
    <location>
        <begin position="832"/>
        <end position="846"/>
    </location>
</feature>
<feature type="compositionally biased region" description="Polar residues" evidence="1">
    <location>
        <begin position="334"/>
        <end position="393"/>
    </location>
</feature>
<comment type="caution">
    <text evidence="3">The sequence shown here is derived from an EMBL/GenBank/DDBJ whole genome shotgun (WGS) entry which is preliminary data.</text>
</comment>
<accession>A0A9P6EUE2</accession>
<organism evidence="3 4">
    <name type="scientific">Crepidotus variabilis</name>
    <dbReference type="NCBI Taxonomy" id="179855"/>
    <lineage>
        <taxon>Eukaryota</taxon>
        <taxon>Fungi</taxon>
        <taxon>Dikarya</taxon>
        <taxon>Basidiomycota</taxon>
        <taxon>Agaricomycotina</taxon>
        <taxon>Agaricomycetes</taxon>
        <taxon>Agaricomycetidae</taxon>
        <taxon>Agaricales</taxon>
        <taxon>Agaricineae</taxon>
        <taxon>Crepidotaceae</taxon>
        <taxon>Crepidotus</taxon>
    </lineage>
</organism>
<feature type="region of interest" description="Disordered" evidence="1">
    <location>
        <begin position="974"/>
        <end position="1006"/>
    </location>
</feature>
<feature type="compositionally biased region" description="Polar residues" evidence="1">
    <location>
        <begin position="234"/>
        <end position="251"/>
    </location>
</feature>
<protein>
    <submittedName>
        <fullName evidence="3">Uncharacterized protein</fullName>
    </submittedName>
</protein>
<feature type="compositionally biased region" description="Polar residues" evidence="1">
    <location>
        <begin position="1079"/>
        <end position="1090"/>
    </location>
</feature>
<keyword evidence="2" id="KW-0812">Transmembrane</keyword>
<feature type="compositionally biased region" description="Polar residues" evidence="1">
    <location>
        <begin position="269"/>
        <end position="290"/>
    </location>
</feature>
<feature type="transmembrane region" description="Helical" evidence="2">
    <location>
        <begin position="98"/>
        <end position="122"/>
    </location>
</feature>
<feature type="region of interest" description="Disordered" evidence="1">
    <location>
        <begin position="818"/>
        <end position="851"/>
    </location>
</feature>
<feature type="region of interest" description="Disordered" evidence="1">
    <location>
        <begin position="203"/>
        <end position="399"/>
    </location>
</feature>
<feature type="region of interest" description="Disordered" evidence="1">
    <location>
        <begin position="1027"/>
        <end position="1125"/>
    </location>
</feature>
<evidence type="ECO:0000256" key="1">
    <source>
        <dbReference type="SAM" id="MobiDB-lite"/>
    </source>
</evidence>
<gene>
    <name evidence="3" type="ORF">CPB83DRAFT_831204</name>
</gene>
<dbReference type="AlphaFoldDB" id="A0A9P6EUE2"/>
<proteinExistence type="predicted"/>
<feature type="compositionally biased region" description="Pro residues" evidence="1">
    <location>
        <begin position="295"/>
        <end position="304"/>
    </location>
</feature>
<feature type="compositionally biased region" description="Polar residues" evidence="1">
    <location>
        <begin position="700"/>
        <end position="710"/>
    </location>
</feature>
<evidence type="ECO:0000313" key="3">
    <source>
        <dbReference type="EMBL" id="KAF9535135.1"/>
    </source>
</evidence>
<feature type="transmembrane region" description="Helical" evidence="2">
    <location>
        <begin position="167"/>
        <end position="190"/>
    </location>
</feature>
<dbReference type="OrthoDB" id="2529242at2759"/>